<accession>A0A2H1KN66</accession>
<dbReference type="EMBL" id="FXYZ01000026">
    <property type="protein sequence ID" value="SMY01141.1"/>
    <property type="molecule type" value="Genomic_DNA"/>
</dbReference>
<gene>
    <name evidence="1" type="ORF">BAURA63_03509</name>
</gene>
<sequence>MNTPTRIPAAIATVTRSTLGDSTNGGISANAARIAVVGTIDDHDTTVTRLQPAYCDGNVHLTNDEDSTSTPCVAVWIGHVLGQPSAHLIPIAHNPTTDTFTPAPGRHMAGGNWGIGGPSLARVVSFLLGEPILGHFHAALPIHDRTE</sequence>
<proteinExistence type="predicted"/>
<reference evidence="1 2" key="1">
    <citation type="submission" date="2017-03" db="EMBL/GenBank/DDBJ databases">
        <authorList>
            <person name="Afonso C.L."/>
            <person name="Miller P.J."/>
            <person name="Scott M.A."/>
            <person name="Spackman E."/>
            <person name="Goraichik I."/>
            <person name="Dimitrov K.M."/>
            <person name="Suarez D.L."/>
            <person name="Swayne D.E."/>
        </authorList>
    </citation>
    <scope>NUCLEOTIDE SEQUENCE [LARGE SCALE GENOMIC DNA]</scope>
    <source>
        <strain evidence="2">6(3)</strain>
    </source>
</reference>
<dbReference type="Proteomes" id="UP000234327">
    <property type="component" value="Unassembled WGS sequence"/>
</dbReference>
<dbReference type="RefSeq" id="WP_101598794.1">
    <property type="nucleotide sequence ID" value="NZ_FXYZ01000026.1"/>
</dbReference>
<evidence type="ECO:0000313" key="2">
    <source>
        <dbReference type="Proteomes" id="UP000234327"/>
    </source>
</evidence>
<protein>
    <submittedName>
        <fullName evidence="1">Uncharacterized protein</fullName>
    </submittedName>
</protein>
<evidence type="ECO:0000313" key="1">
    <source>
        <dbReference type="EMBL" id="SMY01141.1"/>
    </source>
</evidence>
<organism evidence="1 2">
    <name type="scientific">Brevibacterium aurantiacum</name>
    <dbReference type="NCBI Taxonomy" id="273384"/>
    <lineage>
        <taxon>Bacteria</taxon>
        <taxon>Bacillati</taxon>
        <taxon>Actinomycetota</taxon>
        <taxon>Actinomycetes</taxon>
        <taxon>Micrococcales</taxon>
        <taxon>Brevibacteriaceae</taxon>
        <taxon>Brevibacterium</taxon>
    </lineage>
</organism>
<dbReference type="AlphaFoldDB" id="A0A2H1KN66"/>
<name>A0A2H1KN66_BREAU</name>